<name>A0AAD4D144_9FUNG</name>
<dbReference type="EMBL" id="JAAAIL010003159">
    <property type="protein sequence ID" value="KAG0252088.1"/>
    <property type="molecule type" value="Genomic_DNA"/>
</dbReference>
<evidence type="ECO:0000313" key="1">
    <source>
        <dbReference type="EMBL" id="KAG0252088.1"/>
    </source>
</evidence>
<accession>A0AAD4D144</accession>
<protein>
    <submittedName>
        <fullName evidence="1">Uncharacterized protein</fullName>
    </submittedName>
</protein>
<proteinExistence type="predicted"/>
<keyword evidence="2" id="KW-1185">Reference proteome</keyword>
<dbReference type="Proteomes" id="UP001194580">
    <property type="component" value="Unassembled WGS sequence"/>
</dbReference>
<reference evidence="1" key="1">
    <citation type="journal article" date="2020" name="Fungal Divers.">
        <title>Resolving the Mortierellaceae phylogeny through synthesis of multi-gene phylogenetics and phylogenomics.</title>
        <authorList>
            <person name="Vandepol N."/>
            <person name="Liber J."/>
            <person name="Desiro A."/>
            <person name="Na H."/>
            <person name="Kennedy M."/>
            <person name="Barry K."/>
            <person name="Grigoriev I.V."/>
            <person name="Miller A.N."/>
            <person name="O'Donnell K."/>
            <person name="Stajich J.E."/>
            <person name="Bonito G."/>
        </authorList>
    </citation>
    <scope>NUCLEOTIDE SEQUENCE</scope>
    <source>
        <strain evidence="1">NRRL 28262</strain>
    </source>
</reference>
<evidence type="ECO:0000313" key="2">
    <source>
        <dbReference type="Proteomes" id="UP001194580"/>
    </source>
</evidence>
<comment type="caution">
    <text evidence="1">The sequence shown here is derived from an EMBL/GenBank/DDBJ whole genome shotgun (WGS) entry which is preliminary data.</text>
</comment>
<gene>
    <name evidence="1" type="ORF">BGZ95_006715</name>
</gene>
<organism evidence="1 2">
    <name type="scientific">Linnemannia exigua</name>
    <dbReference type="NCBI Taxonomy" id="604196"/>
    <lineage>
        <taxon>Eukaryota</taxon>
        <taxon>Fungi</taxon>
        <taxon>Fungi incertae sedis</taxon>
        <taxon>Mucoromycota</taxon>
        <taxon>Mortierellomycotina</taxon>
        <taxon>Mortierellomycetes</taxon>
        <taxon>Mortierellales</taxon>
        <taxon>Mortierellaceae</taxon>
        <taxon>Linnemannia</taxon>
    </lineage>
</organism>
<sequence length="125" mass="13764">MSNKIFTLSVLIDGYALGERFTLDVDASKTIAEFRNMLSAAVPKHSKCKELSRHEPTTFTLWKAVFSDFDNYPNGDGLDEAKAHLHDMNNTRALGLQETIGDAFGADYHDPPGGGLLFVIAVFDI</sequence>
<dbReference type="AlphaFoldDB" id="A0AAD4D144"/>